<dbReference type="AlphaFoldDB" id="A0A243S7V5"/>
<gene>
    <name evidence="1" type="ORF">CA983_10175</name>
</gene>
<evidence type="ECO:0000313" key="2">
    <source>
        <dbReference type="Proteomes" id="UP000195105"/>
    </source>
</evidence>
<comment type="caution">
    <text evidence="1">The sequence shown here is derived from an EMBL/GenBank/DDBJ whole genome shotgun (WGS) entry which is preliminary data.</text>
</comment>
<proteinExistence type="predicted"/>
<dbReference type="Proteomes" id="UP000195105">
    <property type="component" value="Unassembled WGS sequence"/>
</dbReference>
<name>A0A243S7V5_9ACTN</name>
<evidence type="ECO:0000313" key="1">
    <source>
        <dbReference type="EMBL" id="OUD03367.1"/>
    </source>
</evidence>
<protein>
    <submittedName>
        <fullName evidence="1">Uncharacterized protein</fullName>
    </submittedName>
</protein>
<dbReference type="EMBL" id="NGFN01000043">
    <property type="protein sequence ID" value="OUD03367.1"/>
    <property type="molecule type" value="Genomic_DNA"/>
</dbReference>
<keyword evidence="2" id="KW-1185">Reference proteome</keyword>
<reference evidence="1 2" key="1">
    <citation type="submission" date="2017-05" db="EMBL/GenBank/DDBJ databases">
        <title>Biotechnological potential of actinobacteria isolated from South African environments.</title>
        <authorList>
            <person name="Le Roes-Hill M."/>
            <person name="Prins A."/>
            <person name="Durrell K.A."/>
        </authorList>
    </citation>
    <scope>NUCLEOTIDE SEQUENCE [LARGE SCALE GENOMIC DNA]</scope>
    <source>
        <strain evidence="1 2">HMC13</strain>
    </source>
</reference>
<organism evidence="1 2">
    <name type="scientific">Streptomyces swartbergensis</name>
    <dbReference type="NCBI Taxonomy" id="487165"/>
    <lineage>
        <taxon>Bacteria</taxon>
        <taxon>Bacillati</taxon>
        <taxon>Actinomycetota</taxon>
        <taxon>Actinomycetes</taxon>
        <taxon>Kitasatosporales</taxon>
        <taxon>Streptomycetaceae</taxon>
        <taxon>Streptomyces</taxon>
    </lineage>
</organism>
<dbReference type="RefSeq" id="WP_086600550.1">
    <property type="nucleotide sequence ID" value="NZ_NGFN01000043.1"/>
</dbReference>
<sequence length="73" mass="7752">MSDNPTRVLNALLALSDNPDDIRLDEQDGRTFIVLGSISIVVSTSSQAAIDKLATVAAQAAADSRARRLREVA</sequence>
<accession>A0A243S7V5</accession>